<sequence length="519" mass="60487">MEISIETPQKRFDEHLKLENNNRILFSGKFGTGKSHFLREYFKQNADKYNLFWISPVDYVVGANQDIFEWIKIDIAKELLKKYLIIEDEEKFSKGLMLSTYLYNSTGNIVANLIERVSKQAEKHTEVDISKELKQVLDNYAAFEKGIEEETKSPYKKLADHIDKHTQIKGSIYEDDLVTQIIRSSVEIVAKITKKECVIVIDDLDRLDPDHIFRILNILSAHNNHFDSNKFGFQRVIAVCDIENIKHLFEYRYGPNSDFEGYIEKYYTYVPFDFSILSAIIAFCEGQPILSQNLDEDGKAVLITILNSFFELDLLKMRNLKKNYDIRFSKVLPATHLHSNLQKYYDQDYQLSDLFIINPLMEVNYELYSFLKVIYILSITFGGIENLKKAIEILMKKNRSVGTKNSITIIKSMAILSHIARKELTNEDSAFNTKMHSTNDVDILRPQINFLSFTTEIPIVWSTLNRYKNGEYFQLSDSNSFWHRINQNANNGNVGWNLLGNEILLIIKFIKHKGFFENI</sequence>
<evidence type="ECO:0000313" key="3">
    <source>
        <dbReference type="Proteomes" id="UP000239872"/>
    </source>
</evidence>
<dbReference type="Pfam" id="PF07693">
    <property type="entry name" value="KAP_NTPase"/>
    <property type="match status" value="1"/>
</dbReference>
<evidence type="ECO:0000259" key="1">
    <source>
        <dbReference type="Pfam" id="PF07693"/>
    </source>
</evidence>
<feature type="domain" description="KAP NTPase" evidence="1">
    <location>
        <begin position="24"/>
        <end position="265"/>
    </location>
</feature>
<dbReference type="Gene3D" id="3.40.50.300">
    <property type="entry name" value="P-loop containing nucleotide triphosphate hydrolases"/>
    <property type="match status" value="1"/>
</dbReference>
<dbReference type="Proteomes" id="UP000239872">
    <property type="component" value="Unassembled WGS sequence"/>
</dbReference>
<dbReference type="SUPFAM" id="SSF52540">
    <property type="entry name" value="P-loop containing nucleoside triphosphate hydrolases"/>
    <property type="match status" value="1"/>
</dbReference>
<dbReference type="OrthoDB" id="871734at2"/>
<organism evidence="2 3">
    <name type="scientific">Flavipsychrobacter stenotrophus</name>
    <dbReference type="NCBI Taxonomy" id="2077091"/>
    <lineage>
        <taxon>Bacteria</taxon>
        <taxon>Pseudomonadati</taxon>
        <taxon>Bacteroidota</taxon>
        <taxon>Chitinophagia</taxon>
        <taxon>Chitinophagales</taxon>
        <taxon>Chitinophagaceae</taxon>
        <taxon>Flavipsychrobacter</taxon>
    </lineage>
</organism>
<dbReference type="RefSeq" id="WP_105039656.1">
    <property type="nucleotide sequence ID" value="NZ_PPSL01000003.1"/>
</dbReference>
<evidence type="ECO:0000313" key="2">
    <source>
        <dbReference type="EMBL" id="PQJ10929.1"/>
    </source>
</evidence>
<accession>A0A2S7SVI2</accession>
<gene>
    <name evidence="2" type="ORF">CJD36_013240</name>
</gene>
<dbReference type="InterPro" id="IPR011646">
    <property type="entry name" value="KAP_P-loop"/>
</dbReference>
<proteinExistence type="predicted"/>
<dbReference type="InterPro" id="IPR027417">
    <property type="entry name" value="P-loop_NTPase"/>
</dbReference>
<reference evidence="2 3" key="1">
    <citation type="submission" date="2018-01" db="EMBL/GenBank/DDBJ databases">
        <title>A novel member of the phylum Bacteroidetes isolated from glacier ice.</title>
        <authorList>
            <person name="Liu Q."/>
            <person name="Xin Y.-H."/>
        </authorList>
    </citation>
    <scope>NUCLEOTIDE SEQUENCE [LARGE SCALE GENOMIC DNA]</scope>
    <source>
        <strain evidence="2 3">RB1R16</strain>
    </source>
</reference>
<protein>
    <recommendedName>
        <fullName evidence="1">KAP NTPase domain-containing protein</fullName>
    </recommendedName>
</protein>
<dbReference type="EMBL" id="PPSL01000003">
    <property type="protein sequence ID" value="PQJ10929.1"/>
    <property type="molecule type" value="Genomic_DNA"/>
</dbReference>
<dbReference type="AlphaFoldDB" id="A0A2S7SVI2"/>
<name>A0A2S7SVI2_9BACT</name>
<keyword evidence="3" id="KW-1185">Reference proteome</keyword>
<comment type="caution">
    <text evidence="2">The sequence shown here is derived from an EMBL/GenBank/DDBJ whole genome shotgun (WGS) entry which is preliminary data.</text>
</comment>